<name>A0A3P6V7W2_LITSI</name>
<dbReference type="GO" id="GO:0004672">
    <property type="term" value="F:protein kinase activity"/>
    <property type="evidence" value="ECO:0007669"/>
    <property type="project" value="InterPro"/>
</dbReference>
<dbReference type="InterPro" id="IPR011009">
    <property type="entry name" value="Kinase-like_dom_sf"/>
</dbReference>
<dbReference type="GO" id="GO:0005524">
    <property type="term" value="F:ATP binding"/>
    <property type="evidence" value="ECO:0007669"/>
    <property type="project" value="InterPro"/>
</dbReference>
<keyword evidence="4" id="KW-1185">Reference proteome</keyword>
<dbReference type="AlphaFoldDB" id="A0A3P6V7W2"/>
<gene>
    <name evidence="3" type="ORF">NLS_LOCUS7443</name>
</gene>
<sequence>YMAPEILLCSLGYLAGYDHRVDWHSLGICFYEMLIGRRPFEYAVCLSPRQSSALLDEQKHDSAAVSVAFRSNFLYQLHAQSEKEFQNLFTTVGKKNHSLRKTAPVFIPRSSRLNWDPTTYNLGIGVLDISSVNHQPCRVVNSTEEMEQKLNEFTKAFVSYNREYQYRINAKDGRSDQRETSSRQMMHDSLGAS</sequence>
<feature type="compositionally biased region" description="Basic and acidic residues" evidence="1">
    <location>
        <begin position="171"/>
        <end position="181"/>
    </location>
</feature>
<feature type="region of interest" description="Disordered" evidence="1">
    <location>
        <begin position="171"/>
        <end position="193"/>
    </location>
</feature>
<dbReference type="SUPFAM" id="SSF56112">
    <property type="entry name" value="Protein kinase-like (PK-like)"/>
    <property type="match status" value="1"/>
</dbReference>
<evidence type="ECO:0000259" key="2">
    <source>
        <dbReference type="PROSITE" id="PS50011"/>
    </source>
</evidence>
<accession>A0A3P6V7W2</accession>
<reference evidence="3 4" key="1">
    <citation type="submission" date="2018-08" db="EMBL/GenBank/DDBJ databases">
        <authorList>
            <person name="Laetsch R D."/>
            <person name="Stevens L."/>
            <person name="Kumar S."/>
            <person name="Blaxter L. M."/>
        </authorList>
    </citation>
    <scope>NUCLEOTIDE SEQUENCE [LARGE SCALE GENOMIC DNA]</scope>
</reference>
<feature type="domain" description="Protein kinase" evidence="2">
    <location>
        <begin position="1"/>
        <end position="113"/>
    </location>
</feature>
<dbReference type="Gene3D" id="1.10.510.10">
    <property type="entry name" value="Transferase(Phosphotransferase) domain 1"/>
    <property type="match status" value="1"/>
</dbReference>
<dbReference type="Pfam" id="PF00069">
    <property type="entry name" value="Pkinase"/>
    <property type="match status" value="1"/>
</dbReference>
<evidence type="ECO:0000313" key="3">
    <source>
        <dbReference type="EMBL" id="VDK86094.1"/>
    </source>
</evidence>
<feature type="non-terminal residue" evidence="3">
    <location>
        <position position="1"/>
    </location>
</feature>
<organism evidence="3 4">
    <name type="scientific">Litomosoides sigmodontis</name>
    <name type="common">Filarial nematode worm</name>
    <dbReference type="NCBI Taxonomy" id="42156"/>
    <lineage>
        <taxon>Eukaryota</taxon>
        <taxon>Metazoa</taxon>
        <taxon>Ecdysozoa</taxon>
        <taxon>Nematoda</taxon>
        <taxon>Chromadorea</taxon>
        <taxon>Rhabditida</taxon>
        <taxon>Spirurina</taxon>
        <taxon>Spiruromorpha</taxon>
        <taxon>Filarioidea</taxon>
        <taxon>Onchocercidae</taxon>
        <taxon>Litomosoides</taxon>
    </lineage>
</organism>
<evidence type="ECO:0000313" key="4">
    <source>
        <dbReference type="Proteomes" id="UP000277928"/>
    </source>
</evidence>
<dbReference type="STRING" id="42156.A0A3P6V7W2"/>
<dbReference type="InterPro" id="IPR000719">
    <property type="entry name" value="Prot_kinase_dom"/>
</dbReference>
<dbReference type="EMBL" id="UYRX01000770">
    <property type="protein sequence ID" value="VDK86094.1"/>
    <property type="molecule type" value="Genomic_DNA"/>
</dbReference>
<dbReference type="Proteomes" id="UP000277928">
    <property type="component" value="Unassembled WGS sequence"/>
</dbReference>
<dbReference type="PROSITE" id="PS50011">
    <property type="entry name" value="PROTEIN_KINASE_DOM"/>
    <property type="match status" value="1"/>
</dbReference>
<dbReference type="OrthoDB" id="2156623at2759"/>
<protein>
    <recommendedName>
        <fullName evidence="2">Protein kinase domain-containing protein</fullName>
    </recommendedName>
</protein>
<proteinExistence type="predicted"/>
<evidence type="ECO:0000256" key="1">
    <source>
        <dbReference type="SAM" id="MobiDB-lite"/>
    </source>
</evidence>